<keyword evidence="1" id="KW-0175">Coiled coil</keyword>
<protein>
    <submittedName>
        <fullName evidence="4">Uncharacterized protein</fullName>
    </submittedName>
</protein>
<dbReference type="OrthoDB" id="2014563at2759"/>
<organism evidence="4 5">
    <name type="scientific">Fistulifera solaris</name>
    <name type="common">Oleaginous diatom</name>
    <dbReference type="NCBI Taxonomy" id="1519565"/>
    <lineage>
        <taxon>Eukaryota</taxon>
        <taxon>Sar</taxon>
        <taxon>Stramenopiles</taxon>
        <taxon>Ochrophyta</taxon>
        <taxon>Bacillariophyta</taxon>
        <taxon>Bacillariophyceae</taxon>
        <taxon>Bacillariophycidae</taxon>
        <taxon>Naviculales</taxon>
        <taxon>Naviculaceae</taxon>
        <taxon>Fistulifera</taxon>
    </lineage>
</organism>
<dbReference type="InParanoid" id="A0A1Z5JH48"/>
<accession>A0A1Z5JH48</accession>
<keyword evidence="2" id="KW-1133">Transmembrane helix</keyword>
<dbReference type="Proteomes" id="UP000198406">
    <property type="component" value="Unassembled WGS sequence"/>
</dbReference>
<keyword evidence="5" id="KW-1185">Reference proteome</keyword>
<feature type="transmembrane region" description="Helical" evidence="2">
    <location>
        <begin position="246"/>
        <end position="265"/>
    </location>
</feature>
<keyword evidence="2" id="KW-0812">Transmembrane</keyword>
<evidence type="ECO:0000256" key="3">
    <source>
        <dbReference type="SAM" id="SignalP"/>
    </source>
</evidence>
<evidence type="ECO:0000313" key="4">
    <source>
        <dbReference type="EMBL" id="GAX13325.1"/>
    </source>
</evidence>
<feature type="transmembrane region" description="Helical" evidence="2">
    <location>
        <begin position="277"/>
        <end position="295"/>
    </location>
</feature>
<evidence type="ECO:0000256" key="2">
    <source>
        <dbReference type="SAM" id="Phobius"/>
    </source>
</evidence>
<comment type="caution">
    <text evidence="4">The sequence shown here is derived from an EMBL/GenBank/DDBJ whole genome shotgun (WGS) entry which is preliminary data.</text>
</comment>
<dbReference type="AlphaFoldDB" id="A0A1Z5JH48"/>
<dbReference type="Pfam" id="PF11833">
    <property type="entry name" value="CPP1-like"/>
    <property type="match status" value="1"/>
</dbReference>
<keyword evidence="3" id="KW-0732">Signal</keyword>
<keyword evidence="2" id="KW-0472">Membrane</keyword>
<feature type="signal peptide" evidence="3">
    <location>
        <begin position="1"/>
        <end position="24"/>
    </location>
</feature>
<feature type="chain" id="PRO_5012283593" evidence="3">
    <location>
        <begin position="25"/>
        <end position="300"/>
    </location>
</feature>
<name>A0A1Z5JH48_FISSO</name>
<feature type="coiled-coil region" evidence="1">
    <location>
        <begin position="60"/>
        <end position="87"/>
    </location>
</feature>
<sequence>MMCNNWRIVPLLALVVTLSSNTDAFVLPSARSTFPLSASTTSLHAAAVSNPFKRLPWVVQKEKEKEARRMKQERAKLHRELGIAEDATYEEIVAATDMLIAQVGSDLKAKVKIEIAKDRILQIRLNERLAGLAAESKEARAMSSYELEGIDEDDKPKAAKEWNAPRWTQGLVVKPDEQHLKSQIRLWGIVTAIGVALPPAQEYLGRFTWLICVAQLTFRGMPRDQMEGGGMGMSFNAGGKGGHRKVAFALGFATWVVGAIISYGLMPSWARGQRWSATLGFTMQNLIFGVVSSYLQPYKG</sequence>
<evidence type="ECO:0000256" key="1">
    <source>
        <dbReference type="SAM" id="Coils"/>
    </source>
</evidence>
<dbReference type="InterPro" id="IPR021788">
    <property type="entry name" value="CPP1-like"/>
</dbReference>
<proteinExistence type="predicted"/>
<evidence type="ECO:0000313" key="5">
    <source>
        <dbReference type="Proteomes" id="UP000198406"/>
    </source>
</evidence>
<dbReference type="EMBL" id="BDSP01000061">
    <property type="protein sequence ID" value="GAX13325.1"/>
    <property type="molecule type" value="Genomic_DNA"/>
</dbReference>
<reference evidence="4 5" key="1">
    <citation type="journal article" date="2015" name="Plant Cell">
        <title>Oil accumulation by the oleaginous diatom Fistulifera solaris as revealed by the genome and transcriptome.</title>
        <authorList>
            <person name="Tanaka T."/>
            <person name="Maeda Y."/>
            <person name="Veluchamy A."/>
            <person name="Tanaka M."/>
            <person name="Abida H."/>
            <person name="Marechal E."/>
            <person name="Bowler C."/>
            <person name="Muto M."/>
            <person name="Sunaga Y."/>
            <person name="Tanaka M."/>
            <person name="Yoshino T."/>
            <person name="Taniguchi T."/>
            <person name="Fukuda Y."/>
            <person name="Nemoto M."/>
            <person name="Matsumoto M."/>
            <person name="Wong P.S."/>
            <person name="Aburatani S."/>
            <person name="Fujibuchi W."/>
        </authorList>
    </citation>
    <scope>NUCLEOTIDE SEQUENCE [LARGE SCALE GENOMIC DNA]</scope>
    <source>
        <strain evidence="4 5">JPCC DA0580</strain>
    </source>
</reference>
<gene>
    <name evidence="4" type="ORF">FisN_17Hh266</name>
</gene>